<evidence type="ECO:0000256" key="1">
    <source>
        <dbReference type="SAM" id="SignalP"/>
    </source>
</evidence>
<proteinExistence type="predicted"/>
<dbReference type="InterPro" id="IPR026444">
    <property type="entry name" value="Secre_tail"/>
</dbReference>
<dbReference type="Pfam" id="PF18962">
    <property type="entry name" value="Por_Secre_tail"/>
    <property type="match status" value="1"/>
</dbReference>
<dbReference type="AlphaFoldDB" id="A0A923N7V1"/>
<dbReference type="EMBL" id="JACRVF010000003">
    <property type="protein sequence ID" value="MBC5993387.1"/>
    <property type="molecule type" value="Genomic_DNA"/>
</dbReference>
<evidence type="ECO:0000313" key="3">
    <source>
        <dbReference type="EMBL" id="MBC5993387.1"/>
    </source>
</evidence>
<feature type="signal peptide" evidence="1">
    <location>
        <begin position="1"/>
        <end position="22"/>
    </location>
</feature>
<reference evidence="3" key="1">
    <citation type="submission" date="2020-08" db="EMBL/GenBank/DDBJ databases">
        <title>Pontibacter sp. SD6 16S ribosomal RNA gene Genome sequencing and assembly.</title>
        <authorList>
            <person name="Kang M."/>
        </authorList>
    </citation>
    <scope>NUCLEOTIDE SEQUENCE</scope>
    <source>
        <strain evidence="3">SD6</strain>
    </source>
</reference>
<gene>
    <name evidence="3" type="ORF">H8S84_11120</name>
</gene>
<organism evidence="3 4">
    <name type="scientific">Pontibacter cellulosilyticus</name>
    <dbReference type="NCBI Taxonomy" id="1720253"/>
    <lineage>
        <taxon>Bacteria</taxon>
        <taxon>Pseudomonadati</taxon>
        <taxon>Bacteroidota</taxon>
        <taxon>Cytophagia</taxon>
        <taxon>Cytophagales</taxon>
        <taxon>Hymenobacteraceae</taxon>
        <taxon>Pontibacter</taxon>
    </lineage>
</organism>
<dbReference type="RefSeq" id="WP_187067418.1">
    <property type="nucleotide sequence ID" value="NZ_JACRVF010000003.1"/>
</dbReference>
<feature type="domain" description="Secretion system C-terminal sorting" evidence="2">
    <location>
        <begin position="87"/>
        <end position="156"/>
    </location>
</feature>
<keyword evidence="1" id="KW-0732">Signal</keyword>
<name>A0A923N7V1_9BACT</name>
<feature type="chain" id="PRO_5038070782" evidence="1">
    <location>
        <begin position="23"/>
        <end position="162"/>
    </location>
</feature>
<evidence type="ECO:0000259" key="2">
    <source>
        <dbReference type="Pfam" id="PF18962"/>
    </source>
</evidence>
<keyword evidence="4" id="KW-1185">Reference proteome</keyword>
<protein>
    <submittedName>
        <fullName evidence="3">T9SS type A sorting domain-containing protein</fullName>
    </submittedName>
</protein>
<accession>A0A923N7V1</accession>
<dbReference type="NCBIfam" id="TIGR04183">
    <property type="entry name" value="Por_Secre_tail"/>
    <property type="match status" value="1"/>
</dbReference>
<comment type="caution">
    <text evidence="3">The sequence shown here is derived from an EMBL/GenBank/DDBJ whole genome shotgun (WGS) entry which is preliminary data.</text>
</comment>
<evidence type="ECO:0000313" key="4">
    <source>
        <dbReference type="Proteomes" id="UP000603640"/>
    </source>
</evidence>
<dbReference type="Proteomes" id="UP000603640">
    <property type="component" value="Unassembled WGS sequence"/>
</dbReference>
<sequence>MIKLICTTVFISLATWGNTVLAQSSPVTSGGTASDDDKAITISYSYGQIFYTINSNDELTITTGIQQPQIIIISKGRKDKGSTITAYPNPSTDFFVLHIDSDSYEDISYAIYSSQGSLIVRRTPLVASKVTISTDELQRGNYYLKVFNKDEHIKTLKIVNEK</sequence>